<dbReference type="PANTHER" id="PTHR46328:SF27">
    <property type="entry name" value="OS12G0287500 PROTEIN"/>
    <property type="match status" value="1"/>
</dbReference>
<evidence type="ECO:0000313" key="1">
    <source>
        <dbReference type="EMBL" id="EAZ27855.1"/>
    </source>
</evidence>
<dbReference type="Proteomes" id="UP000007752">
    <property type="component" value="Chromosome 3"/>
</dbReference>
<reference evidence="1" key="1">
    <citation type="journal article" date="2005" name="PLoS Biol.">
        <title>The genomes of Oryza sativa: a history of duplications.</title>
        <authorList>
            <person name="Yu J."/>
            <person name="Wang J."/>
            <person name="Lin W."/>
            <person name="Li S."/>
            <person name="Li H."/>
            <person name="Zhou J."/>
            <person name="Ni P."/>
            <person name="Dong W."/>
            <person name="Hu S."/>
            <person name="Zeng C."/>
            <person name="Zhang J."/>
            <person name="Zhang Y."/>
            <person name="Li R."/>
            <person name="Xu Z."/>
            <person name="Li S."/>
            <person name="Li X."/>
            <person name="Zheng H."/>
            <person name="Cong L."/>
            <person name="Lin L."/>
            <person name="Yin J."/>
            <person name="Geng J."/>
            <person name="Li G."/>
            <person name="Shi J."/>
            <person name="Liu J."/>
            <person name="Lv H."/>
            <person name="Li J."/>
            <person name="Wang J."/>
            <person name="Deng Y."/>
            <person name="Ran L."/>
            <person name="Shi X."/>
            <person name="Wang X."/>
            <person name="Wu Q."/>
            <person name="Li C."/>
            <person name="Ren X."/>
            <person name="Wang J."/>
            <person name="Wang X."/>
            <person name="Li D."/>
            <person name="Liu D."/>
            <person name="Zhang X."/>
            <person name="Ji Z."/>
            <person name="Zhao W."/>
            <person name="Sun Y."/>
            <person name="Zhang Z."/>
            <person name="Bao J."/>
            <person name="Han Y."/>
            <person name="Dong L."/>
            <person name="Ji J."/>
            <person name="Chen P."/>
            <person name="Wu S."/>
            <person name="Liu J."/>
            <person name="Xiao Y."/>
            <person name="Bu D."/>
            <person name="Tan J."/>
            <person name="Yang L."/>
            <person name="Ye C."/>
            <person name="Zhang J."/>
            <person name="Xu J."/>
            <person name="Zhou Y."/>
            <person name="Yu Y."/>
            <person name="Zhang B."/>
            <person name="Zhuang S."/>
            <person name="Wei H."/>
            <person name="Liu B."/>
            <person name="Lei M."/>
            <person name="Yu H."/>
            <person name="Li Y."/>
            <person name="Xu H."/>
            <person name="Wei S."/>
            <person name="He X."/>
            <person name="Fang L."/>
            <person name="Zhang Z."/>
            <person name="Zhang Y."/>
            <person name="Huang X."/>
            <person name="Su Z."/>
            <person name="Tong W."/>
            <person name="Li J."/>
            <person name="Tong Z."/>
            <person name="Li S."/>
            <person name="Ye J."/>
            <person name="Wang L."/>
            <person name="Fang L."/>
            <person name="Lei T."/>
            <person name="Chen C."/>
            <person name="Chen H."/>
            <person name="Xu Z."/>
            <person name="Li H."/>
            <person name="Huang H."/>
            <person name="Zhang F."/>
            <person name="Xu H."/>
            <person name="Li N."/>
            <person name="Zhao C."/>
            <person name="Li S."/>
            <person name="Dong L."/>
            <person name="Huang Y."/>
            <person name="Li L."/>
            <person name="Xi Y."/>
            <person name="Qi Q."/>
            <person name="Li W."/>
            <person name="Zhang B."/>
            <person name="Hu W."/>
            <person name="Zhang Y."/>
            <person name="Tian X."/>
            <person name="Jiao Y."/>
            <person name="Liang X."/>
            <person name="Jin J."/>
            <person name="Gao L."/>
            <person name="Zheng W."/>
            <person name="Hao B."/>
            <person name="Liu S."/>
            <person name="Wang W."/>
            <person name="Yuan L."/>
            <person name="Cao M."/>
            <person name="McDermott J."/>
            <person name="Samudrala R."/>
            <person name="Wang J."/>
            <person name="Wong G.K."/>
            <person name="Yang H."/>
        </authorList>
    </citation>
    <scope>NUCLEOTIDE SEQUENCE [LARGE SCALE GENOMIC DNA]</scope>
</reference>
<dbReference type="PANTHER" id="PTHR46328">
    <property type="entry name" value="FAR-RED IMPAIRED RESPONSIVE (FAR1) FAMILY PROTEIN-RELATED"/>
    <property type="match status" value="1"/>
</dbReference>
<proteinExistence type="predicted"/>
<protein>
    <submittedName>
        <fullName evidence="1">Uncharacterized protein</fullName>
    </submittedName>
</protein>
<accession>A3AKL6</accession>
<name>A3AKL6_ORYSJ</name>
<gene>
    <name evidence="1" type="ORF">OsJ_11809</name>
</gene>
<dbReference type="AlphaFoldDB" id="A3AKL6"/>
<reference evidence="1" key="2">
    <citation type="submission" date="2008-12" db="EMBL/GenBank/DDBJ databases">
        <title>Improved gene annotation of the rice (Oryza sativa) genomes.</title>
        <authorList>
            <person name="Wang J."/>
            <person name="Li R."/>
            <person name="Fan W."/>
            <person name="Huang Q."/>
            <person name="Zhang J."/>
            <person name="Zhou Y."/>
            <person name="Hu Y."/>
            <person name="Zi S."/>
            <person name="Li J."/>
            <person name="Ni P."/>
            <person name="Zheng H."/>
            <person name="Zhang Y."/>
            <person name="Zhao M."/>
            <person name="Hao Q."/>
            <person name="McDermott J."/>
            <person name="Samudrala R."/>
            <person name="Kristiansen K."/>
            <person name="Wong G.K.-S."/>
        </authorList>
    </citation>
    <scope>NUCLEOTIDE SEQUENCE</scope>
</reference>
<sequence>MHGIRSEAGTGSRRRGRWLFLPAGGVAAGGAVRRICPTQAPAGGGTASGSARRNPQVRFDIMTSSYVSLEDQEEYKMMGTMVFSSEEEGYRFYLDYAKGKGFSVRKNNLKRKTVRFDIMTSSYVSLEDQEEYKMMGTMVFSSEEEGYRFYLDYAKGKGFSVRKNNLKRKTVRLYGGNSYAHVKGTGS</sequence>
<organism evidence="1">
    <name type="scientific">Oryza sativa subsp. japonica</name>
    <name type="common">Rice</name>
    <dbReference type="NCBI Taxonomy" id="39947"/>
    <lineage>
        <taxon>Eukaryota</taxon>
        <taxon>Viridiplantae</taxon>
        <taxon>Streptophyta</taxon>
        <taxon>Embryophyta</taxon>
        <taxon>Tracheophyta</taxon>
        <taxon>Spermatophyta</taxon>
        <taxon>Magnoliopsida</taxon>
        <taxon>Liliopsida</taxon>
        <taxon>Poales</taxon>
        <taxon>Poaceae</taxon>
        <taxon>BOP clade</taxon>
        <taxon>Oryzoideae</taxon>
        <taxon>Oryzeae</taxon>
        <taxon>Oryzinae</taxon>
        <taxon>Oryza</taxon>
        <taxon>Oryza sativa</taxon>
    </lineage>
</organism>
<dbReference type="EMBL" id="CM000140">
    <property type="protein sequence ID" value="EAZ27855.1"/>
    <property type="molecule type" value="Genomic_DNA"/>
</dbReference>